<keyword evidence="6" id="KW-0418">Kinase</keyword>
<keyword evidence="9" id="KW-1133">Transmembrane helix</keyword>
<protein>
    <recommendedName>
        <fullName evidence="2">histidine kinase</fullName>
        <ecNumber evidence="2">2.7.13.3</ecNumber>
    </recommendedName>
</protein>
<gene>
    <name evidence="11" type="ORF">POL68_38385</name>
</gene>
<evidence type="ECO:0000256" key="6">
    <source>
        <dbReference type="ARBA" id="ARBA00022777"/>
    </source>
</evidence>
<sequence>MSPDPSDEKVLIHVQKQSYFNGSLYLLGGLAFHCLVSGTLPLGLVVWELVLAGLFLVLGVTMGMRGFPPERVGVIGGGLGMVSALLFVHWSGGPFSPYMHMFGALPFMLALFTPGSSQPTLVSGSASLVALSLVSGLAGMPPRVMMLQAFSSGLLLVLAFTGSRVYQRVISAQREAHRARLQAVEQLAESERLRGRAERERAEVERLVLMGQLAAGVAHEVNNPLAFVKANLNFLERKGTGDGSPLDRAEFRSVLRETLEGVARIQQIVTDLKDFSRAGTLDDKEGGALEDALREAGRLASVRLGAGSQVELELEPGLPAVRLGQRHMVQVMVNLLLNAADAVEQAEPPRSPQISVRARRVGEGVDLFVEDNGPGIPPEVLPRLFEPFFTTKPPGKGTGLGLALCREYIARVGGTLRAENRAGGGARFILRLPLAVESGAIRV</sequence>
<organism evidence="11 12">
    <name type="scientific">Stigmatella ashevillensis</name>
    <dbReference type="NCBI Taxonomy" id="2995309"/>
    <lineage>
        <taxon>Bacteria</taxon>
        <taxon>Pseudomonadati</taxon>
        <taxon>Myxococcota</taxon>
        <taxon>Myxococcia</taxon>
        <taxon>Myxococcales</taxon>
        <taxon>Cystobacterineae</taxon>
        <taxon>Archangiaceae</taxon>
        <taxon>Stigmatella</taxon>
    </lineage>
</organism>
<dbReference type="EMBL" id="JAQNDM010000002">
    <property type="protein sequence ID" value="MDC0714387.1"/>
    <property type="molecule type" value="Genomic_DNA"/>
</dbReference>
<dbReference type="Gene3D" id="3.30.565.10">
    <property type="entry name" value="Histidine kinase-like ATPase, C-terminal domain"/>
    <property type="match status" value="1"/>
</dbReference>
<keyword evidence="9" id="KW-0472">Membrane</keyword>
<keyword evidence="8" id="KW-0902">Two-component regulatory system</keyword>
<keyword evidence="4" id="KW-0808">Transferase</keyword>
<evidence type="ECO:0000256" key="9">
    <source>
        <dbReference type="SAM" id="Phobius"/>
    </source>
</evidence>
<dbReference type="CDD" id="cd00082">
    <property type="entry name" value="HisKA"/>
    <property type="match status" value="1"/>
</dbReference>
<keyword evidence="3" id="KW-0597">Phosphoprotein</keyword>
<keyword evidence="7 11" id="KW-0067">ATP-binding</keyword>
<dbReference type="Gene3D" id="1.10.287.130">
    <property type="match status" value="1"/>
</dbReference>
<comment type="catalytic activity">
    <reaction evidence="1">
        <text>ATP + protein L-histidine = ADP + protein N-phospho-L-histidine.</text>
        <dbReference type="EC" id="2.7.13.3"/>
    </reaction>
</comment>
<keyword evidence="9" id="KW-0812">Transmembrane</keyword>
<dbReference type="InterPro" id="IPR005467">
    <property type="entry name" value="His_kinase_dom"/>
</dbReference>
<dbReference type="SMART" id="SM00387">
    <property type="entry name" value="HATPase_c"/>
    <property type="match status" value="1"/>
</dbReference>
<evidence type="ECO:0000256" key="5">
    <source>
        <dbReference type="ARBA" id="ARBA00022741"/>
    </source>
</evidence>
<dbReference type="EC" id="2.7.13.3" evidence="2"/>
<proteinExistence type="predicted"/>
<evidence type="ECO:0000256" key="2">
    <source>
        <dbReference type="ARBA" id="ARBA00012438"/>
    </source>
</evidence>
<evidence type="ECO:0000256" key="7">
    <source>
        <dbReference type="ARBA" id="ARBA00022840"/>
    </source>
</evidence>
<keyword evidence="5" id="KW-0547">Nucleotide-binding</keyword>
<dbReference type="Pfam" id="PF02518">
    <property type="entry name" value="HATPase_c"/>
    <property type="match status" value="1"/>
</dbReference>
<evidence type="ECO:0000256" key="1">
    <source>
        <dbReference type="ARBA" id="ARBA00000085"/>
    </source>
</evidence>
<comment type="caution">
    <text evidence="11">The sequence shown here is derived from an EMBL/GenBank/DDBJ whole genome shotgun (WGS) entry which is preliminary data.</text>
</comment>
<dbReference type="PANTHER" id="PTHR43065">
    <property type="entry name" value="SENSOR HISTIDINE KINASE"/>
    <property type="match status" value="1"/>
</dbReference>
<dbReference type="PROSITE" id="PS50109">
    <property type="entry name" value="HIS_KIN"/>
    <property type="match status" value="1"/>
</dbReference>
<dbReference type="InterPro" id="IPR003661">
    <property type="entry name" value="HisK_dim/P_dom"/>
</dbReference>
<keyword evidence="12" id="KW-1185">Reference proteome</keyword>
<dbReference type="GO" id="GO:0005524">
    <property type="term" value="F:ATP binding"/>
    <property type="evidence" value="ECO:0007669"/>
    <property type="project" value="UniProtKB-KW"/>
</dbReference>
<dbReference type="SUPFAM" id="SSF55874">
    <property type="entry name" value="ATPase domain of HSP90 chaperone/DNA topoisomerase II/histidine kinase"/>
    <property type="match status" value="1"/>
</dbReference>
<dbReference type="RefSeq" id="WP_272146412.1">
    <property type="nucleotide sequence ID" value="NZ_JAQNDM010000002.1"/>
</dbReference>
<feature type="transmembrane region" description="Helical" evidence="9">
    <location>
        <begin position="72"/>
        <end position="92"/>
    </location>
</feature>
<dbReference type="InterPro" id="IPR036097">
    <property type="entry name" value="HisK_dim/P_sf"/>
</dbReference>
<evidence type="ECO:0000256" key="8">
    <source>
        <dbReference type="ARBA" id="ARBA00023012"/>
    </source>
</evidence>
<evidence type="ECO:0000259" key="10">
    <source>
        <dbReference type="PROSITE" id="PS50109"/>
    </source>
</evidence>
<dbReference type="SUPFAM" id="SSF47384">
    <property type="entry name" value="Homodimeric domain of signal transducing histidine kinase"/>
    <property type="match status" value="1"/>
</dbReference>
<dbReference type="PRINTS" id="PR00344">
    <property type="entry name" value="BCTRLSENSOR"/>
</dbReference>
<dbReference type="Proteomes" id="UP001221838">
    <property type="component" value="Unassembled WGS sequence"/>
</dbReference>
<dbReference type="Pfam" id="PF00512">
    <property type="entry name" value="HisKA"/>
    <property type="match status" value="1"/>
</dbReference>
<dbReference type="InterPro" id="IPR003594">
    <property type="entry name" value="HATPase_dom"/>
</dbReference>
<name>A0ABT5DL44_9BACT</name>
<dbReference type="InterPro" id="IPR036890">
    <property type="entry name" value="HATPase_C_sf"/>
</dbReference>
<dbReference type="InterPro" id="IPR004358">
    <property type="entry name" value="Sig_transdc_His_kin-like_C"/>
</dbReference>
<feature type="transmembrane region" description="Helical" evidence="9">
    <location>
        <begin position="146"/>
        <end position="166"/>
    </location>
</feature>
<evidence type="ECO:0000313" key="11">
    <source>
        <dbReference type="EMBL" id="MDC0714387.1"/>
    </source>
</evidence>
<accession>A0ABT5DL44</accession>
<feature type="domain" description="Histidine kinase" evidence="10">
    <location>
        <begin position="216"/>
        <end position="436"/>
    </location>
</feature>
<evidence type="ECO:0000256" key="3">
    <source>
        <dbReference type="ARBA" id="ARBA00022553"/>
    </source>
</evidence>
<dbReference type="SMART" id="SM00388">
    <property type="entry name" value="HisKA"/>
    <property type="match status" value="1"/>
</dbReference>
<feature type="transmembrane region" description="Helical" evidence="9">
    <location>
        <begin position="30"/>
        <end position="60"/>
    </location>
</feature>
<evidence type="ECO:0000256" key="4">
    <source>
        <dbReference type="ARBA" id="ARBA00022679"/>
    </source>
</evidence>
<dbReference type="CDD" id="cd00075">
    <property type="entry name" value="HATPase"/>
    <property type="match status" value="1"/>
</dbReference>
<dbReference type="PANTHER" id="PTHR43065:SF10">
    <property type="entry name" value="PEROXIDE STRESS-ACTIVATED HISTIDINE KINASE MAK3"/>
    <property type="match status" value="1"/>
</dbReference>
<reference evidence="11 12" key="1">
    <citation type="submission" date="2022-11" db="EMBL/GenBank/DDBJ databases">
        <title>Minimal conservation of predation-associated metabolite biosynthetic gene clusters underscores biosynthetic potential of Myxococcota including descriptions for ten novel species: Archangium lansinium sp. nov., Myxococcus landrumus sp. nov., Nannocystis bai.</title>
        <authorList>
            <person name="Ahearne A."/>
            <person name="Stevens C."/>
            <person name="Dowd S."/>
        </authorList>
    </citation>
    <scope>NUCLEOTIDE SEQUENCE [LARGE SCALE GENOMIC DNA]</scope>
    <source>
        <strain evidence="11 12">NCWAL01</strain>
    </source>
</reference>
<evidence type="ECO:0000313" key="12">
    <source>
        <dbReference type="Proteomes" id="UP001221838"/>
    </source>
</evidence>